<dbReference type="PANTHER" id="PTHR32063">
    <property type="match status" value="1"/>
</dbReference>
<comment type="caution">
    <text evidence="2">The sequence shown here is derived from an EMBL/GenBank/DDBJ whole genome shotgun (WGS) entry which is preliminary data.</text>
</comment>
<dbReference type="GO" id="GO:0005886">
    <property type="term" value="C:plasma membrane"/>
    <property type="evidence" value="ECO:0007669"/>
    <property type="project" value="TreeGrafter"/>
</dbReference>
<protein>
    <submittedName>
        <fullName evidence="2">Efflux RND transporter permease subunit</fullName>
    </submittedName>
</protein>
<dbReference type="Gene3D" id="1.20.1640.10">
    <property type="entry name" value="Multidrug efflux transporter AcrB transmembrane domain"/>
    <property type="match status" value="1"/>
</dbReference>
<dbReference type="Gene3D" id="3.30.70.1320">
    <property type="entry name" value="Multidrug efflux transporter AcrB pore domain like"/>
    <property type="match status" value="1"/>
</dbReference>
<dbReference type="Gene3D" id="3.30.70.1430">
    <property type="entry name" value="Multidrug efflux transporter AcrB pore domain"/>
    <property type="match status" value="1"/>
</dbReference>
<reference evidence="2" key="1">
    <citation type="journal article" date="2020" name="mSystems">
        <title>Genome- and Community-Level Interaction Insights into Carbon Utilization and Element Cycling Functions of Hydrothermarchaeota in Hydrothermal Sediment.</title>
        <authorList>
            <person name="Zhou Z."/>
            <person name="Liu Y."/>
            <person name="Xu W."/>
            <person name="Pan J."/>
            <person name="Luo Z.H."/>
            <person name="Li M."/>
        </authorList>
    </citation>
    <scope>NUCLEOTIDE SEQUENCE [LARGE SCALE GENOMIC DNA]</scope>
    <source>
        <strain evidence="2">HyVt-26</strain>
    </source>
</reference>
<dbReference type="EMBL" id="DRCV01000109">
    <property type="protein sequence ID" value="HDK37850.1"/>
    <property type="molecule type" value="Genomic_DNA"/>
</dbReference>
<dbReference type="SUPFAM" id="SSF82693">
    <property type="entry name" value="Multidrug efflux transporter AcrB pore domain, PN1, PN2, PC1 and PC2 subdomains"/>
    <property type="match status" value="1"/>
</dbReference>
<proteinExistence type="predicted"/>
<gene>
    <name evidence="2" type="ORF">ENG92_02395</name>
</gene>
<keyword evidence="1" id="KW-0812">Transmembrane</keyword>
<dbReference type="GO" id="GO:0042910">
    <property type="term" value="F:xenobiotic transmembrane transporter activity"/>
    <property type="evidence" value="ECO:0007669"/>
    <property type="project" value="TreeGrafter"/>
</dbReference>
<organism evidence="2">
    <name type="scientific">Thiolapillus brandeum</name>
    <dbReference type="NCBI Taxonomy" id="1076588"/>
    <lineage>
        <taxon>Bacteria</taxon>
        <taxon>Pseudomonadati</taxon>
        <taxon>Pseudomonadota</taxon>
        <taxon>Gammaproteobacteria</taxon>
        <taxon>Chromatiales</taxon>
        <taxon>Sedimenticolaceae</taxon>
        <taxon>Thiolapillus</taxon>
    </lineage>
</organism>
<dbReference type="PANTHER" id="PTHR32063:SF16">
    <property type="entry name" value="CATION EFFLUX SYSTEM (ACRB_ACRD_ACRF FAMILY)"/>
    <property type="match status" value="1"/>
</dbReference>
<dbReference type="InterPro" id="IPR027463">
    <property type="entry name" value="AcrB_DN_DC_subdom"/>
</dbReference>
<feature type="non-terminal residue" evidence="2">
    <location>
        <position position="244"/>
    </location>
</feature>
<dbReference type="Proteomes" id="UP000885822">
    <property type="component" value="Unassembled WGS sequence"/>
</dbReference>
<evidence type="ECO:0000256" key="1">
    <source>
        <dbReference type="SAM" id="Phobius"/>
    </source>
</evidence>
<name>A0A831K8H4_9GAMM</name>
<dbReference type="Pfam" id="PF00873">
    <property type="entry name" value="ACR_tran"/>
    <property type="match status" value="1"/>
</dbReference>
<keyword evidence="1" id="KW-1133">Transmembrane helix</keyword>
<dbReference type="Gene3D" id="3.30.2090.10">
    <property type="entry name" value="Multidrug efflux transporter AcrB TolC docking domain, DN and DC subdomains"/>
    <property type="match status" value="1"/>
</dbReference>
<dbReference type="InterPro" id="IPR001036">
    <property type="entry name" value="Acrflvin-R"/>
</dbReference>
<keyword evidence="1" id="KW-0472">Membrane</keyword>
<evidence type="ECO:0000313" key="2">
    <source>
        <dbReference type="EMBL" id="HDK37850.1"/>
    </source>
</evidence>
<sequence>MSKQQLGFSGAIARKFQATQITPLLALLGMLLGVFAVLVTPREEEPQINVTFANVFIPFPGAAAQEVESLVSTPAEQALSEIEGIKHVYSSSMPGMSVLTVQFKVGEDRTDAIVRLYSKIFSKLDWLPPNLGVGQPIVKPKGIDDVPIVSATLWSKDPQMGAYELGRVAHAIESELKRVPGTRDIYTIGAPGRAVKVTIDPQSLAGYGIDLNDLRLALQAGNASRDNIKVTADNREILVQAGVF</sequence>
<feature type="transmembrane region" description="Helical" evidence="1">
    <location>
        <begin position="21"/>
        <end position="39"/>
    </location>
</feature>
<accession>A0A831K8H4</accession>
<dbReference type="AlphaFoldDB" id="A0A831K8H4"/>